<evidence type="ECO:0000313" key="1">
    <source>
        <dbReference type="EMBL" id="KAH3875415.1"/>
    </source>
</evidence>
<comment type="caution">
    <text evidence="1">The sequence shown here is derived from an EMBL/GenBank/DDBJ whole genome shotgun (WGS) entry which is preliminary data.</text>
</comment>
<dbReference type="EMBL" id="JAIWYP010000002">
    <property type="protein sequence ID" value="KAH3875415.1"/>
    <property type="molecule type" value="Genomic_DNA"/>
</dbReference>
<evidence type="ECO:0000313" key="2">
    <source>
        <dbReference type="Proteomes" id="UP000828390"/>
    </source>
</evidence>
<reference evidence="1" key="2">
    <citation type="submission" date="2020-11" db="EMBL/GenBank/DDBJ databases">
        <authorList>
            <person name="McCartney M.A."/>
            <person name="Auch B."/>
            <person name="Kono T."/>
            <person name="Mallez S."/>
            <person name="Becker A."/>
            <person name="Gohl D.M."/>
            <person name="Silverstein K.A.T."/>
            <person name="Koren S."/>
            <person name="Bechman K.B."/>
            <person name="Herman A."/>
            <person name="Abrahante J.E."/>
            <person name="Garbe J."/>
        </authorList>
    </citation>
    <scope>NUCLEOTIDE SEQUENCE</scope>
    <source>
        <strain evidence="1">Duluth1</strain>
        <tissue evidence="1">Whole animal</tissue>
    </source>
</reference>
<reference evidence="1" key="1">
    <citation type="journal article" date="2019" name="bioRxiv">
        <title>The Genome of the Zebra Mussel, Dreissena polymorpha: A Resource for Invasive Species Research.</title>
        <authorList>
            <person name="McCartney M.A."/>
            <person name="Auch B."/>
            <person name="Kono T."/>
            <person name="Mallez S."/>
            <person name="Zhang Y."/>
            <person name="Obille A."/>
            <person name="Becker A."/>
            <person name="Abrahante J.E."/>
            <person name="Garbe J."/>
            <person name="Badalamenti J.P."/>
            <person name="Herman A."/>
            <person name="Mangelson H."/>
            <person name="Liachko I."/>
            <person name="Sullivan S."/>
            <person name="Sone E.D."/>
            <person name="Koren S."/>
            <person name="Silverstein K.A.T."/>
            <person name="Beckman K.B."/>
            <person name="Gohl D.M."/>
        </authorList>
    </citation>
    <scope>NUCLEOTIDE SEQUENCE</scope>
    <source>
        <strain evidence="1">Duluth1</strain>
        <tissue evidence="1">Whole animal</tissue>
    </source>
</reference>
<protein>
    <submittedName>
        <fullName evidence="1">Uncharacterized protein</fullName>
    </submittedName>
</protein>
<organism evidence="1 2">
    <name type="scientific">Dreissena polymorpha</name>
    <name type="common">Zebra mussel</name>
    <name type="synonym">Mytilus polymorpha</name>
    <dbReference type="NCBI Taxonomy" id="45954"/>
    <lineage>
        <taxon>Eukaryota</taxon>
        <taxon>Metazoa</taxon>
        <taxon>Spiralia</taxon>
        <taxon>Lophotrochozoa</taxon>
        <taxon>Mollusca</taxon>
        <taxon>Bivalvia</taxon>
        <taxon>Autobranchia</taxon>
        <taxon>Heteroconchia</taxon>
        <taxon>Euheterodonta</taxon>
        <taxon>Imparidentia</taxon>
        <taxon>Neoheterodontei</taxon>
        <taxon>Myida</taxon>
        <taxon>Dreissenoidea</taxon>
        <taxon>Dreissenidae</taxon>
        <taxon>Dreissena</taxon>
    </lineage>
</organism>
<keyword evidence="2" id="KW-1185">Reference proteome</keyword>
<name>A0A9D4RQX2_DREPO</name>
<sequence>MDFTEVTVLCPAITTASTKHVTSLLRLARLVAKAACTMGPHVTALVTRIVWAASAAGPDIVCQDVTSVSMATSVS</sequence>
<gene>
    <name evidence="1" type="ORF">DPMN_038680</name>
</gene>
<dbReference type="AlphaFoldDB" id="A0A9D4RQX2"/>
<dbReference type="Proteomes" id="UP000828390">
    <property type="component" value="Unassembled WGS sequence"/>
</dbReference>
<proteinExistence type="predicted"/>
<accession>A0A9D4RQX2</accession>